<evidence type="ECO:0000313" key="13">
    <source>
        <dbReference type="Proteomes" id="UP000248961"/>
    </source>
</evidence>
<dbReference type="GO" id="GO:0046872">
    <property type="term" value="F:metal ion binding"/>
    <property type="evidence" value="ECO:0007669"/>
    <property type="project" value="UniProtKB-KW"/>
</dbReference>
<dbReference type="GeneID" id="37205079"/>
<dbReference type="SMART" id="SM00558">
    <property type="entry name" value="JmjC"/>
    <property type="match status" value="1"/>
</dbReference>
<keyword evidence="13" id="KW-1185">Reference proteome</keyword>
<comment type="catalytic activity">
    <reaction evidence="10">
        <text>N(6),N(6)-dimethyl-L-lysyl(36)-[histone H3] + 2 2-oxoglutarate + 2 O2 = L-lysyl(36)-[histone H3] + 2 formaldehyde + 2 succinate + 2 CO2</text>
        <dbReference type="Rhea" id="RHEA:42032"/>
        <dbReference type="Rhea" id="RHEA-COMP:9785"/>
        <dbReference type="Rhea" id="RHEA-COMP:9787"/>
        <dbReference type="ChEBI" id="CHEBI:15379"/>
        <dbReference type="ChEBI" id="CHEBI:16526"/>
        <dbReference type="ChEBI" id="CHEBI:16810"/>
        <dbReference type="ChEBI" id="CHEBI:16842"/>
        <dbReference type="ChEBI" id="CHEBI:29969"/>
        <dbReference type="ChEBI" id="CHEBI:30031"/>
        <dbReference type="ChEBI" id="CHEBI:61976"/>
        <dbReference type="EC" id="1.14.11.27"/>
    </reaction>
</comment>
<dbReference type="Gene3D" id="2.60.120.650">
    <property type="entry name" value="Cupin"/>
    <property type="match status" value="1"/>
</dbReference>
<dbReference type="AlphaFoldDB" id="A0A395HK90"/>
<dbReference type="InterPro" id="IPR050690">
    <property type="entry name" value="JHDM1_Histone_Demethylase"/>
</dbReference>
<evidence type="ECO:0000256" key="3">
    <source>
        <dbReference type="ARBA" id="ARBA00013246"/>
    </source>
</evidence>
<sequence length="460" mass="51860">MSTEAAKKRRYEGNQQHRKRIQMIHDLQIDFRWGKYSIDFDTHNQSHSKEMLDFLHSIEQHASWPLTYRSALVEIVTKLSKLSGKSQVITAIPQALDSLPQPPDIILIDDPAELDEVLSQPFARPLFYCASLATKKLHTREHLSVHEFINYLQQSGTREMDVYDYTIHEPSDRTRSMSMDNVAAYFQTPSDRRTALNFLDIENRRGDYCPTQIVLHNLLSSISSMEATKVNDKGVAKTNSSWSETRREFFLLSGKNAVSTIHVDTAGQLTWITILAGRKIWYFPRCISPDESLLLGLMGSQSPSGYTGGWVKVELKPGDVLVMPPGCPHAVFSPEDTLAVGGNFYTAAHFGSSLWSLWSQEMYPDTFSNEDINLNDYADLTKIINHATELMSEAQRANVASKATLWNAQSLPAGVSPELTVFLNNLSKRTRDPKQKKACQRFLQQLGSAHGTTSQDLEES</sequence>
<evidence type="ECO:0000256" key="2">
    <source>
        <dbReference type="ARBA" id="ARBA00008037"/>
    </source>
</evidence>
<dbReference type="GO" id="GO:0140680">
    <property type="term" value="F:histone H3K36me/H3K36me2 demethylase activity"/>
    <property type="evidence" value="ECO:0007669"/>
    <property type="project" value="UniProtKB-EC"/>
</dbReference>
<organism evidence="12 13">
    <name type="scientific">Aspergillus homomorphus (strain CBS 101889)</name>
    <dbReference type="NCBI Taxonomy" id="1450537"/>
    <lineage>
        <taxon>Eukaryota</taxon>
        <taxon>Fungi</taxon>
        <taxon>Dikarya</taxon>
        <taxon>Ascomycota</taxon>
        <taxon>Pezizomycotina</taxon>
        <taxon>Eurotiomycetes</taxon>
        <taxon>Eurotiomycetidae</taxon>
        <taxon>Eurotiales</taxon>
        <taxon>Aspergillaceae</taxon>
        <taxon>Aspergillus</taxon>
        <taxon>Aspergillus subgen. Circumdati</taxon>
    </lineage>
</organism>
<dbReference type="VEuPathDB" id="FungiDB:BO97DRAFT_480973"/>
<dbReference type="EC" id="1.14.11.27" evidence="3"/>
<evidence type="ECO:0000256" key="4">
    <source>
        <dbReference type="ARBA" id="ARBA00022723"/>
    </source>
</evidence>
<evidence type="ECO:0000256" key="7">
    <source>
        <dbReference type="ARBA" id="ARBA00023015"/>
    </source>
</evidence>
<dbReference type="STRING" id="1450537.A0A395HK90"/>
<dbReference type="EMBL" id="KZ824323">
    <property type="protein sequence ID" value="RAL07843.1"/>
    <property type="molecule type" value="Genomic_DNA"/>
</dbReference>
<comment type="cofactor">
    <cofactor evidence="1">
        <name>Fe(2+)</name>
        <dbReference type="ChEBI" id="CHEBI:29033"/>
    </cofactor>
</comment>
<keyword evidence="6" id="KW-0408">Iron</keyword>
<protein>
    <recommendedName>
        <fullName evidence="3">[histone H3]-dimethyl-L-lysine(36) demethylase</fullName>
        <ecNumber evidence="3">1.14.11.27</ecNumber>
    </recommendedName>
    <alternativeName>
        <fullName evidence="9">[Histone-H3]-lysine-36 demethylase 1</fullName>
    </alternativeName>
</protein>
<dbReference type="RefSeq" id="XP_025546997.1">
    <property type="nucleotide sequence ID" value="XM_025700790.1"/>
</dbReference>
<dbReference type="PANTHER" id="PTHR23123">
    <property type="entry name" value="PHD/F-BOX CONTAINING PROTEIN"/>
    <property type="match status" value="1"/>
</dbReference>
<keyword evidence="7" id="KW-0805">Transcription regulation</keyword>
<evidence type="ECO:0000256" key="10">
    <source>
        <dbReference type="ARBA" id="ARBA00047915"/>
    </source>
</evidence>
<evidence type="ECO:0000256" key="6">
    <source>
        <dbReference type="ARBA" id="ARBA00023004"/>
    </source>
</evidence>
<keyword evidence="4" id="KW-0479">Metal-binding</keyword>
<name>A0A395HK90_ASPHC</name>
<evidence type="ECO:0000259" key="11">
    <source>
        <dbReference type="PROSITE" id="PS51184"/>
    </source>
</evidence>
<evidence type="ECO:0000256" key="1">
    <source>
        <dbReference type="ARBA" id="ARBA00001954"/>
    </source>
</evidence>
<dbReference type="Proteomes" id="UP000248961">
    <property type="component" value="Unassembled WGS sequence"/>
</dbReference>
<evidence type="ECO:0000313" key="12">
    <source>
        <dbReference type="EMBL" id="RAL07843.1"/>
    </source>
</evidence>
<evidence type="ECO:0000256" key="9">
    <source>
        <dbReference type="ARBA" id="ARBA00031083"/>
    </source>
</evidence>
<keyword evidence="8" id="KW-0804">Transcription</keyword>
<evidence type="ECO:0000256" key="8">
    <source>
        <dbReference type="ARBA" id="ARBA00023163"/>
    </source>
</evidence>
<feature type="domain" description="JmjC" evidence="11">
    <location>
        <begin position="227"/>
        <end position="361"/>
    </location>
</feature>
<accession>A0A395HK90</accession>
<dbReference type="OrthoDB" id="4494329at2759"/>
<dbReference type="InterPro" id="IPR003347">
    <property type="entry name" value="JmjC_dom"/>
</dbReference>
<gene>
    <name evidence="12" type="ORF">BO97DRAFT_480973</name>
</gene>
<dbReference type="PROSITE" id="PS51184">
    <property type="entry name" value="JMJC"/>
    <property type="match status" value="1"/>
</dbReference>
<reference evidence="12 13" key="1">
    <citation type="submission" date="2018-02" db="EMBL/GenBank/DDBJ databases">
        <title>The genomes of Aspergillus section Nigri reveals drivers in fungal speciation.</title>
        <authorList>
            <consortium name="DOE Joint Genome Institute"/>
            <person name="Vesth T.C."/>
            <person name="Nybo J."/>
            <person name="Theobald S."/>
            <person name="Brandl J."/>
            <person name="Frisvad J.C."/>
            <person name="Nielsen K.F."/>
            <person name="Lyhne E.K."/>
            <person name="Kogle M.E."/>
            <person name="Kuo A."/>
            <person name="Riley R."/>
            <person name="Clum A."/>
            <person name="Nolan M."/>
            <person name="Lipzen A."/>
            <person name="Salamov A."/>
            <person name="Henrissat B."/>
            <person name="Wiebenga A."/>
            <person name="De vries R.P."/>
            <person name="Grigoriev I.V."/>
            <person name="Mortensen U.H."/>
            <person name="Andersen M.R."/>
            <person name="Baker S.E."/>
        </authorList>
    </citation>
    <scope>NUCLEOTIDE SEQUENCE [LARGE SCALE GENOMIC DNA]</scope>
    <source>
        <strain evidence="12 13">CBS 101889</strain>
    </source>
</reference>
<proteinExistence type="inferred from homology"/>
<keyword evidence="5" id="KW-0560">Oxidoreductase</keyword>
<evidence type="ECO:0000256" key="5">
    <source>
        <dbReference type="ARBA" id="ARBA00023002"/>
    </source>
</evidence>
<comment type="similarity">
    <text evidence="2">Belongs to the JHDM1 histone demethylase family.</text>
</comment>
<dbReference type="SUPFAM" id="SSF51197">
    <property type="entry name" value="Clavaminate synthase-like"/>
    <property type="match status" value="1"/>
</dbReference>